<reference evidence="3" key="1">
    <citation type="journal article" date="2011" name="Proc. Natl. Acad. Sci. U.S.A.">
        <title>Obligate biotrophy features unraveled by the genomic analysis of rust fungi.</title>
        <authorList>
            <person name="Duplessis S."/>
            <person name="Cuomo C.A."/>
            <person name="Lin Y.-C."/>
            <person name="Aerts A."/>
            <person name="Tisserant E."/>
            <person name="Veneault-Fourrey C."/>
            <person name="Joly D.L."/>
            <person name="Hacquard S."/>
            <person name="Amselem J."/>
            <person name="Cantarel B.L."/>
            <person name="Chiu R."/>
            <person name="Coutinho P.M."/>
            <person name="Feau N."/>
            <person name="Field M."/>
            <person name="Frey P."/>
            <person name="Gelhaye E."/>
            <person name="Goldberg J."/>
            <person name="Grabherr M.G."/>
            <person name="Kodira C.D."/>
            <person name="Kohler A."/>
            <person name="Kuees U."/>
            <person name="Lindquist E.A."/>
            <person name="Lucas S.M."/>
            <person name="Mago R."/>
            <person name="Mauceli E."/>
            <person name="Morin E."/>
            <person name="Murat C."/>
            <person name="Pangilinan J.L."/>
            <person name="Park R."/>
            <person name="Pearson M."/>
            <person name="Quesneville H."/>
            <person name="Rouhier N."/>
            <person name="Sakthikumar S."/>
            <person name="Salamov A.A."/>
            <person name="Schmutz J."/>
            <person name="Selles B."/>
            <person name="Shapiro H."/>
            <person name="Tanguay P."/>
            <person name="Tuskan G.A."/>
            <person name="Henrissat B."/>
            <person name="Van de Peer Y."/>
            <person name="Rouze P."/>
            <person name="Ellis J.G."/>
            <person name="Dodds P.N."/>
            <person name="Schein J.E."/>
            <person name="Zhong S."/>
            <person name="Hamelin R.C."/>
            <person name="Grigoriev I.V."/>
            <person name="Szabo L.J."/>
            <person name="Martin F."/>
        </authorList>
    </citation>
    <scope>NUCLEOTIDE SEQUENCE [LARGE SCALE GENOMIC DNA]</scope>
    <source>
        <strain evidence="3">98AG31 / pathotype 3-4-7</strain>
    </source>
</reference>
<evidence type="ECO:0000313" key="3">
    <source>
        <dbReference type="Proteomes" id="UP000001072"/>
    </source>
</evidence>
<sequence length="371" mass="38840">MTLSHNSISVLILIITLFTITINGQLQILRRQRDAKLPGGASPTSTAGSPLARSQAELARTRGVVGPQATDGSVIVIMTAEIDNFALQFKISAPPSELLPTAQNGATIKPRNGGAGVTPGVNGINVLLHGDGGETFFDFANQEFQNGLMGVVIMAPNDKRFWGGGSGNLRTDGALHASLVNTLIRQVLPEVLKFDQTKVYFTGVSGGSLLLAGFFLPMYAETYNTGALLGCGALPPQVNPSQNFGRTLTTMRIHFQATQNELPFLQPAIAGAVVTYADTALKAGGNSAEVGRKMTVDATPNGAHCAFDGKDFVSGVQLVSSNYARIMFGTGDVPGIGNVATSVYENNQTYKSGTPVARATQGTLLGKATKP</sequence>
<keyword evidence="1" id="KW-1133">Transmembrane helix</keyword>
<dbReference type="eggNOG" id="ENOG502S02W">
    <property type="taxonomic scope" value="Eukaryota"/>
</dbReference>
<dbReference type="EMBL" id="GL883104">
    <property type="protein sequence ID" value="EGG07448.1"/>
    <property type="molecule type" value="Genomic_DNA"/>
</dbReference>
<keyword evidence="1" id="KW-0812">Transmembrane</keyword>
<feature type="transmembrane region" description="Helical" evidence="1">
    <location>
        <begin position="6"/>
        <end position="26"/>
    </location>
</feature>
<dbReference type="AlphaFoldDB" id="F4RJR8"/>
<organism evidence="3">
    <name type="scientific">Melampsora larici-populina (strain 98AG31 / pathotype 3-4-7)</name>
    <name type="common">Poplar leaf rust fungus</name>
    <dbReference type="NCBI Taxonomy" id="747676"/>
    <lineage>
        <taxon>Eukaryota</taxon>
        <taxon>Fungi</taxon>
        <taxon>Dikarya</taxon>
        <taxon>Basidiomycota</taxon>
        <taxon>Pucciniomycotina</taxon>
        <taxon>Pucciniomycetes</taxon>
        <taxon>Pucciniales</taxon>
        <taxon>Melampsoraceae</taxon>
        <taxon>Melampsora</taxon>
    </lineage>
</organism>
<dbReference type="Proteomes" id="UP000001072">
    <property type="component" value="Unassembled WGS sequence"/>
</dbReference>
<accession>F4RJR8</accession>
<protein>
    <submittedName>
        <fullName evidence="2">Uncharacterized protein</fullName>
    </submittedName>
</protein>
<name>F4RJR8_MELLP</name>
<keyword evidence="1" id="KW-0472">Membrane</keyword>
<proteinExistence type="predicted"/>
<gene>
    <name evidence="2" type="ORF">MELLADRAFT_85784</name>
</gene>
<dbReference type="KEGG" id="mlr:MELLADRAFT_85784"/>
<evidence type="ECO:0000256" key="1">
    <source>
        <dbReference type="SAM" id="Phobius"/>
    </source>
</evidence>
<dbReference type="InParanoid" id="F4RJR8"/>
<dbReference type="HOGENOM" id="CLU_048311_1_0_1"/>
<evidence type="ECO:0000313" key="2">
    <source>
        <dbReference type="EMBL" id="EGG07448.1"/>
    </source>
</evidence>
<keyword evidence="3" id="KW-1185">Reference proteome</keyword>
<dbReference type="RefSeq" id="XP_007409355.1">
    <property type="nucleotide sequence ID" value="XM_007409293.1"/>
</dbReference>
<dbReference type="GeneID" id="18933956"/>
<dbReference type="VEuPathDB" id="FungiDB:MELLADRAFT_85784"/>
<dbReference type="OrthoDB" id="4540290at2759"/>